<evidence type="ECO:0000256" key="2">
    <source>
        <dbReference type="ARBA" id="ARBA00023015"/>
    </source>
</evidence>
<feature type="domain" description="RNA polymerase sigma-70 region 2" evidence="5">
    <location>
        <begin position="11"/>
        <end position="75"/>
    </location>
</feature>
<proteinExistence type="inferred from homology"/>
<dbReference type="AlphaFoldDB" id="A0A1I0QJ68"/>
<evidence type="ECO:0000313" key="8">
    <source>
        <dbReference type="Proteomes" id="UP000199373"/>
    </source>
</evidence>
<dbReference type="Pfam" id="PF08281">
    <property type="entry name" value="Sigma70_r4_2"/>
    <property type="match status" value="1"/>
</dbReference>
<keyword evidence="2" id="KW-0805">Transcription regulation</keyword>
<dbReference type="GO" id="GO:0006352">
    <property type="term" value="P:DNA-templated transcription initiation"/>
    <property type="evidence" value="ECO:0007669"/>
    <property type="project" value="InterPro"/>
</dbReference>
<dbReference type="PANTHER" id="PTHR43133">
    <property type="entry name" value="RNA POLYMERASE ECF-TYPE SIGMA FACTO"/>
    <property type="match status" value="1"/>
</dbReference>
<evidence type="ECO:0000259" key="5">
    <source>
        <dbReference type="Pfam" id="PF04542"/>
    </source>
</evidence>
<keyword evidence="4" id="KW-0804">Transcription</keyword>
<protein>
    <submittedName>
        <fullName evidence="7">RNA polymerase sigma-70 factor, ECF subfamily</fullName>
    </submittedName>
</protein>
<keyword evidence="3" id="KW-0731">Sigma factor</keyword>
<dbReference type="EMBL" id="FOIQ01000007">
    <property type="protein sequence ID" value="SEW27254.1"/>
    <property type="molecule type" value="Genomic_DNA"/>
</dbReference>
<dbReference type="InterPro" id="IPR007627">
    <property type="entry name" value="RNA_pol_sigma70_r2"/>
</dbReference>
<dbReference type="InterPro" id="IPR014284">
    <property type="entry name" value="RNA_pol_sigma-70_dom"/>
</dbReference>
<gene>
    <name evidence="7" type="ORF">SAMN04487850_2479</name>
</gene>
<dbReference type="InterPro" id="IPR036388">
    <property type="entry name" value="WH-like_DNA-bd_sf"/>
</dbReference>
<dbReference type="SUPFAM" id="SSF88659">
    <property type="entry name" value="Sigma3 and sigma4 domains of RNA polymerase sigma factors"/>
    <property type="match status" value="1"/>
</dbReference>
<evidence type="ECO:0000259" key="6">
    <source>
        <dbReference type="Pfam" id="PF08281"/>
    </source>
</evidence>
<dbReference type="Gene3D" id="1.10.10.10">
    <property type="entry name" value="Winged helix-like DNA-binding domain superfamily/Winged helix DNA-binding domain"/>
    <property type="match status" value="1"/>
</dbReference>
<organism evidence="7 8">
    <name type="scientific">Prevotella aff. ruminicola Tc2-24</name>
    <dbReference type="NCBI Taxonomy" id="81582"/>
    <lineage>
        <taxon>Bacteria</taxon>
        <taxon>Pseudomonadati</taxon>
        <taxon>Bacteroidota</taxon>
        <taxon>Bacteroidia</taxon>
        <taxon>Bacteroidales</taxon>
        <taxon>Prevotellaceae</taxon>
        <taxon>Prevotella</taxon>
    </lineage>
</organism>
<accession>A0A1I0QJ68</accession>
<dbReference type="InterPro" id="IPR039425">
    <property type="entry name" value="RNA_pol_sigma-70-like"/>
</dbReference>
<dbReference type="Proteomes" id="UP000199373">
    <property type="component" value="Unassembled WGS sequence"/>
</dbReference>
<feature type="domain" description="RNA polymerase sigma factor 70 region 4 type 2" evidence="6">
    <location>
        <begin position="112"/>
        <end position="154"/>
    </location>
</feature>
<comment type="similarity">
    <text evidence="1">Belongs to the sigma-70 factor family. ECF subfamily.</text>
</comment>
<dbReference type="InterPro" id="IPR013324">
    <property type="entry name" value="RNA_pol_sigma_r3/r4-like"/>
</dbReference>
<sequence>MIDKREFEMVFRCHYDGMFRLALRMLGDEAESKDIVSDVFAQLLHRGTDLKSDTLRAYLLTSVRNRCINLLVHKQKEQQMQKAVVVEMITPEKTVEQEQLQMLYHYIDTQFPKLSQQILRLRYQQGLKYREIAKVLQVSEVTVHKHLSQSLKQLKDYFKSSDYGIK</sequence>
<dbReference type="InterPro" id="IPR013325">
    <property type="entry name" value="RNA_pol_sigma_r2"/>
</dbReference>
<name>A0A1I0QJ68_9BACT</name>
<dbReference type="PANTHER" id="PTHR43133:SF46">
    <property type="entry name" value="RNA POLYMERASE SIGMA-70 FACTOR ECF SUBFAMILY"/>
    <property type="match status" value="1"/>
</dbReference>
<dbReference type="GO" id="GO:0016987">
    <property type="term" value="F:sigma factor activity"/>
    <property type="evidence" value="ECO:0007669"/>
    <property type="project" value="UniProtKB-KW"/>
</dbReference>
<dbReference type="Gene3D" id="1.10.1740.10">
    <property type="match status" value="1"/>
</dbReference>
<keyword evidence="8" id="KW-1185">Reference proteome</keyword>
<evidence type="ECO:0000256" key="3">
    <source>
        <dbReference type="ARBA" id="ARBA00023082"/>
    </source>
</evidence>
<dbReference type="RefSeq" id="WP_091917047.1">
    <property type="nucleotide sequence ID" value="NZ_FOIQ01000007.1"/>
</dbReference>
<evidence type="ECO:0000313" key="7">
    <source>
        <dbReference type="EMBL" id="SEW27254.1"/>
    </source>
</evidence>
<reference evidence="7 8" key="1">
    <citation type="submission" date="2016-10" db="EMBL/GenBank/DDBJ databases">
        <authorList>
            <person name="de Groot N.N."/>
        </authorList>
    </citation>
    <scope>NUCLEOTIDE SEQUENCE [LARGE SCALE GENOMIC DNA]</scope>
    <source>
        <strain evidence="7 8">TC2-24</strain>
    </source>
</reference>
<dbReference type="SUPFAM" id="SSF88946">
    <property type="entry name" value="Sigma2 domain of RNA polymerase sigma factors"/>
    <property type="match status" value="1"/>
</dbReference>
<dbReference type="Pfam" id="PF04542">
    <property type="entry name" value="Sigma70_r2"/>
    <property type="match status" value="1"/>
</dbReference>
<evidence type="ECO:0000256" key="4">
    <source>
        <dbReference type="ARBA" id="ARBA00023163"/>
    </source>
</evidence>
<evidence type="ECO:0000256" key="1">
    <source>
        <dbReference type="ARBA" id="ARBA00010641"/>
    </source>
</evidence>
<dbReference type="NCBIfam" id="TIGR02937">
    <property type="entry name" value="sigma70-ECF"/>
    <property type="match status" value="1"/>
</dbReference>
<dbReference type="InterPro" id="IPR013249">
    <property type="entry name" value="RNA_pol_sigma70_r4_t2"/>
</dbReference>
<dbReference type="GO" id="GO:0003677">
    <property type="term" value="F:DNA binding"/>
    <property type="evidence" value="ECO:0007669"/>
    <property type="project" value="InterPro"/>
</dbReference>